<dbReference type="Pfam" id="PF01035">
    <property type="entry name" value="DNA_binding_1"/>
    <property type="match status" value="1"/>
</dbReference>
<comment type="miscellaneous">
    <text evidence="8">This enzyme catalyzes only one turnover and therefore is not strictly catalytic. According to one definition, an enzyme is a biocatalyst that acts repeatedly and over many reaction cycles.</text>
</comment>
<dbReference type="NCBIfam" id="TIGR00589">
    <property type="entry name" value="ogt"/>
    <property type="match status" value="1"/>
</dbReference>
<dbReference type="HAMAP" id="MF_00772">
    <property type="entry name" value="OGT"/>
    <property type="match status" value="1"/>
</dbReference>
<evidence type="ECO:0000256" key="7">
    <source>
        <dbReference type="ARBA" id="ARBA00049348"/>
    </source>
</evidence>
<keyword evidence="12" id="KW-1185">Reference proteome</keyword>
<dbReference type="CDD" id="cd06445">
    <property type="entry name" value="ATase"/>
    <property type="match status" value="1"/>
</dbReference>
<dbReference type="GO" id="GO:0005737">
    <property type="term" value="C:cytoplasm"/>
    <property type="evidence" value="ECO:0007669"/>
    <property type="project" value="UniProtKB-SubCell"/>
</dbReference>
<feature type="active site" description="Nucleophile; methyl group acceptor" evidence="8">
    <location>
        <position position="142"/>
    </location>
</feature>
<dbReference type="InterPro" id="IPR036217">
    <property type="entry name" value="MethylDNA_cys_MeTrfase_DNAb"/>
</dbReference>
<dbReference type="RefSeq" id="WP_188497975.1">
    <property type="nucleotide sequence ID" value="NZ_BMFV01000022.1"/>
</dbReference>
<evidence type="ECO:0000256" key="5">
    <source>
        <dbReference type="ARBA" id="ARBA00022763"/>
    </source>
</evidence>
<dbReference type="InterPro" id="IPR023546">
    <property type="entry name" value="MGMT"/>
</dbReference>
<dbReference type="GO" id="GO:0003908">
    <property type="term" value="F:methylated-DNA-[protein]-cysteine S-methyltransferase activity"/>
    <property type="evidence" value="ECO:0007669"/>
    <property type="project" value="UniProtKB-UniRule"/>
</dbReference>
<dbReference type="AlphaFoldDB" id="A0A8J2ZX07"/>
<dbReference type="Pfam" id="PF02870">
    <property type="entry name" value="Methyltransf_1N"/>
    <property type="match status" value="1"/>
</dbReference>
<dbReference type="FunFam" id="1.10.10.10:FF:000337">
    <property type="entry name" value="Methylated-DNA--protein-cysteine methyltransferase"/>
    <property type="match status" value="1"/>
</dbReference>
<dbReference type="InterPro" id="IPR008332">
    <property type="entry name" value="MethylG_MeTrfase_N"/>
</dbReference>
<keyword evidence="4 8" id="KW-0808">Transferase</keyword>
<organism evidence="11 12">
    <name type="scientific">Pullulanibacillus pueri</name>
    <dbReference type="NCBI Taxonomy" id="1437324"/>
    <lineage>
        <taxon>Bacteria</taxon>
        <taxon>Bacillati</taxon>
        <taxon>Bacillota</taxon>
        <taxon>Bacilli</taxon>
        <taxon>Bacillales</taxon>
        <taxon>Sporolactobacillaceae</taxon>
        <taxon>Pullulanibacillus</taxon>
    </lineage>
</organism>
<feature type="domain" description="Methylguanine DNA methyltransferase ribonuclease-like" evidence="10">
    <location>
        <begin position="7"/>
        <end position="85"/>
    </location>
</feature>
<dbReference type="Gene3D" id="1.10.10.10">
    <property type="entry name" value="Winged helix-like DNA-binding domain superfamily/Winged helix DNA-binding domain"/>
    <property type="match status" value="1"/>
</dbReference>
<dbReference type="PANTHER" id="PTHR10815">
    <property type="entry name" value="METHYLATED-DNA--PROTEIN-CYSTEINE METHYLTRANSFERASE"/>
    <property type="match status" value="1"/>
</dbReference>
<comment type="catalytic activity">
    <reaction evidence="1 8">
        <text>a 4-O-methyl-thymidine in DNA + L-cysteinyl-[protein] = a thymidine in DNA + S-methyl-L-cysteinyl-[protein]</text>
        <dbReference type="Rhea" id="RHEA:53428"/>
        <dbReference type="Rhea" id="RHEA-COMP:10131"/>
        <dbReference type="Rhea" id="RHEA-COMP:10132"/>
        <dbReference type="Rhea" id="RHEA-COMP:13555"/>
        <dbReference type="Rhea" id="RHEA-COMP:13556"/>
        <dbReference type="ChEBI" id="CHEBI:29950"/>
        <dbReference type="ChEBI" id="CHEBI:82612"/>
        <dbReference type="ChEBI" id="CHEBI:137386"/>
        <dbReference type="ChEBI" id="CHEBI:137387"/>
        <dbReference type="EC" id="2.1.1.63"/>
    </reaction>
</comment>
<keyword evidence="5 8" id="KW-0227">DNA damage</keyword>
<evidence type="ECO:0000313" key="12">
    <source>
        <dbReference type="Proteomes" id="UP000656813"/>
    </source>
</evidence>
<dbReference type="EMBL" id="BMFV01000022">
    <property type="protein sequence ID" value="GGH84503.1"/>
    <property type="molecule type" value="Genomic_DNA"/>
</dbReference>
<dbReference type="Proteomes" id="UP000656813">
    <property type="component" value="Unassembled WGS sequence"/>
</dbReference>
<evidence type="ECO:0000256" key="1">
    <source>
        <dbReference type="ARBA" id="ARBA00001286"/>
    </source>
</evidence>
<dbReference type="EC" id="2.1.1.63" evidence="8"/>
<dbReference type="PANTHER" id="PTHR10815:SF5">
    <property type="entry name" value="METHYLATED-DNA--PROTEIN-CYSTEINE METHYLTRANSFERASE"/>
    <property type="match status" value="1"/>
</dbReference>
<accession>A0A8J2ZX07</accession>
<feature type="domain" description="Methylated-DNA-[protein]-cysteine S-methyltransferase DNA binding" evidence="9">
    <location>
        <begin position="91"/>
        <end position="170"/>
    </location>
</feature>
<evidence type="ECO:0000256" key="6">
    <source>
        <dbReference type="ARBA" id="ARBA00023204"/>
    </source>
</evidence>
<keyword evidence="2 8" id="KW-0963">Cytoplasm</keyword>
<dbReference type="Gene3D" id="3.30.160.70">
    <property type="entry name" value="Methylated DNA-protein cysteine methyltransferase domain"/>
    <property type="match status" value="1"/>
</dbReference>
<comment type="catalytic activity">
    <reaction evidence="7 8">
        <text>a 6-O-methyl-2'-deoxyguanosine in DNA + L-cysteinyl-[protein] = S-methyl-L-cysteinyl-[protein] + a 2'-deoxyguanosine in DNA</text>
        <dbReference type="Rhea" id="RHEA:24000"/>
        <dbReference type="Rhea" id="RHEA-COMP:10131"/>
        <dbReference type="Rhea" id="RHEA-COMP:10132"/>
        <dbReference type="Rhea" id="RHEA-COMP:11367"/>
        <dbReference type="Rhea" id="RHEA-COMP:11368"/>
        <dbReference type="ChEBI" id="CHEBI:29950"/>
        <dbReference type="ChEBI" id="CHEBI:82612"/>
        <dbReference type="ChEBI" id="CHEBI:85445"/>
        <dbReference type="ChEBI" id="CHEBI:85448"/>
        <dbReference type="EC" id="2.1.1.63"/>
    </reaction>
</comment>
<dbReference type="InterPro" id="IPR014048">
    <property type="entry name" value="MethylDNA_cys_MeTrfase_DNA-bd"/>
</dbReference>
<protein>
    <recommendedName>
        <fullName evidence="8">Methylated-DNA--protein-cysteine methyltransferase</fullName>
        <ecNumber evidence="8">2.1.1.63</ecNumber>
    </recommendedName>
    <alternativeName>
        <fullName evidence="8">6-O-methylguanine-DNA methyltransferase</fullName>
        <shortName evidence="8">MGMT</shortName>
    </alternativeName>
    <alternativeName>
        <fullName evidence="8">O-6-methylguanine-DNA-alkyltransferase</fullName>
    </alternativeName>
</protein>
<comment type="subcellular location">
    <subcellularLocation>
        <location evidence="8">Cytoplasm</location>
    </subcellularLocation>
</comment>
<dbReference type="GO" id="GO:0006307">
    <property type="term" value="P:DNA alkylation repair"/>
    <property type="evidence" value="ECO:0007669"/>
    <property type="project" value="UniProtKB-UniRule"/>
</dbReference>
<sequence>MEKQPLIYVGETESPIGALTVACIGKGVCYVAFGSIQETEIQIKAWANKHMLHNELISDSEHTALPIQQLQEYFAGERRQFTVPLCLKGTPFQKKVWTALQDIEYGKTQSYKQLAESIGRPKAVRAVGRANNQNPLAIFIPCHRVVGSNGALVGYGGGLSKKEYLLNLERKHAAAE</sequence>
<dbReference type="InterPro" id="IPR001497">
    <property type="entry name" value="MethylDNA_cys_MeTrfase_AS"/>
</dbReference>
<gene>
    <name evidence="11" type="ORF">GCM10007096_27730</name>
</gene>
<comment type="function">
    <text evidence="8">Involved in the cellular defense against the biological effects of O6-methylguanine (O6-MeG) and O4-methylthymine (O4-MeT) in DNA. Repairs the methylated nucleobase in DNA by stoichiometrically transferring the methyl group to a cysteine residue in the enzyme. This is a suicide reaction: the enzyme is irreversibly inactivated.</text>
</comment>
<reference evidence="11" key="1">
    <citation type="journal article" date="2014" name="Int. J. Syst. Evol. Microbiol.">
        <title>Complete genome sequence of Corynebacterium casei LMG S-19264T (=DSM 44701T), isolated from a smear-ripened cheese.</title>
        <authorList>
            <consortium name="US DOE Joint Genome Institute (JGI-PGF)"/>
            <person name="Walter F."/>
            <person name="Albersmeier A."/>
            <person name="Kalinowski J."/>
            <person name="Ruckert C."/>
        </authorList>
    </citation>
    <scope>NUCLEOTIDE SEQUENCE</scope>
    <source>
        <strain evidence="11">CGMCC 1.12777</strain>
    </source>
</reference>
<dbReference type="GO" id="GO:0032259">
    <property type="term" value="P:methylation"/>
    <property type="evidence" value="ECO:0007669"/>
    <property type="project" value="UniProtKB-KW"/>
</dbReference>
<comment type="similarity">
    <text evidence="8">Belongs to the MGMT family.</text>
</comment>
<dbReference type="SUPFAM" id="SSF53155">
    <property type="entry name" value="Methylated DNA-protein cysteine methyltransferase domain"/>
    <property type="match status" value="1"/>
</dbReference>
<evidence type="ECO:0000259" key="10">
    <source>
        <dbReference type="Pfam" id="PF02870"/>
    </source>
</evidence>
<proteinExistence type="inferred from homology"/>
<dbReference type="SUPFAM" id="SSF46767">
    <property type="entry name" value="Methylated DNA-protein cysteine methyltransferase, C-terminal domain"/>
    <property type="match status" value="1"/>
</dbReference>
<reference evidence="11" key="2">
    <citation type="submission" date="2020-09" db="EMBL/GenBank/DDBJ databases">
        <authorList>
            <person name="Sun Q."/>
            <person name="Zhou Y."/>
        </authorList>
    </citation>
    <scope>NUCLEOTIDE SEQUENCE</scope>
    <source>
        <strain evidence="11">CGMCC 1.12777</strain>
    </source>
</reference>
<evidence type="ECO:0000256" key="2">
    <source>
        <dbReference type="ARBA" id="ARBA00022490"/>
    </source>
</evidence>
<name>A0A8J2ZX07_9BACL</name>
<evidence type="ECO:0000259" key="9">
    <source>
        <dbReference type="Pfam" id="PF01035"/>
    </source>
</evidence>
<dbReference type="InterPro" id="IPR036388">
    <property type="entry name" value="WH-like_DNA-bd_sf"/>
</dbReference>
<evidence type="ECO:0000256" key="8">
    <source>
        <dbReference type="HAMAP-Rule" id="MF_00772"/>
    </source>
</evidence>
<comment type="caution">
    <text evidence="11">The sequence shown here is derived from an EMBL/GenBank/DDBJ whole genome shotgun (WGS) entry which is preliminary data.</text>
</comment>
<keyword evidence="6 8" id="KW-0234">DNA repair</keyword>
<keyword evidence="3 8" id="KW-0489">Methyltransferase</keyword>
<evidence type="ECO:0000256" key="3">
    <source>
        <dbReference type="ARBA" id="ARBA00022603"/>
    </source>
</evidence>
<dbReference type="PROSITE" id="PS00374">
    <property type="entry name" value="MGMT"/>
    <property type="match status" value="1"/>
</dbReference>
<dbReference type="InterPro" id="IPR036631">
    <property type="entry name" value="MGMT_N_sf"/>
</dbReference>
<evidence type="ECO:0000313" key="11">
    <source>
        <dbReference type="EMBL" id="GGH84503.1"/>
    </source>
</evidence>
<evidence type="ECO:0000256" key="4">
    <source>
        <dbReference type="ARBA" id="ARBA00022679"/>
    </source>
</evidence>